<dbReference type="InterPro" id="IPR036129">
    <property type="entry name" value="Glycerate_kinase_sf"/>
</dbReference>
<dbReference type="EMBL" id="CP070618">
    <property type="protein sequence ID" value="QSE88083.1"/>
    <property type="molecule type" value="Genomic_DNA"/>
</dbReference>
<reference evidence="2 3" key="2">
    <citation type="journal article" date="2022" name="Arch. Microbiol.">
        <title>Rhodococcus pseudokoreensis sp. nov. isolated from the rhizosphere of young M26 apple rootstocks.</title>
        <authorList>
            <person name="Kampfer P."/>
            <person name="Glaeser S.P."/>
            <person name="Blom J."/>
            <person name="Wolf J."/>
            <person name="Benning S."/>
            <person name="Schloter M."/>
            <person name="Neumann-Schaal M."/>
        </authorList>
    </citation>
    <scope>NUCLEOTIDE SEQUENCE [LARGE SCALE GENOMIC DNA]</scope>
    <source>
        <strain evidence="2 3">R79</strain>
    </source>
</reference>
<geneLocation type="plasmid" evidence="2 3">
    <name>unnamed1</name>
</geneLocation>
<dbReference type="Gene3D" id="3.90.1510.10">
    <property type="entry name" value="Glycerate kinase, domain 2"/>
    <property type="match status" value="1"/>
</dbReference>
<accession>A0A974W0A3</accession>
<dbReference type="Pfam" id="PF02595">
    <property type="entry name" value="Gly_kinase"/>
    <property type="match status" value="1"/>
</dbReference>
<keyword evidence="3" id="KW-1185">Reference proteome</keyword>
<proteinExistence type="predicted"/>
<keyword evidence="2" id="KW-0614">Plasmid</keyword>
<evidence type="ECO:0000313" key="3">
    <source>
        <dbReference type="Proteomes" id="UP000662986"/>
    </source>
</evidence>
<organism evidence="2 3">
    <name type="scientific">Rhodococcus pseudokoreensis</name>
    <dbReference type="NCBI Taxonomy" id="2811421"/>
    <lineage>
        <taxon>Bacteria</taxon>
        <taxon>Bacillati</taxon>
        <taxon>Actinomycetota</taxon>
        <taxon>Actinomycetes</taxon>
        <taxon>Mycobacteriales</taxon>
        <taxon>Nocardiaceae</taxon>
        <taxon>Rhodococcus</taxon>
    </lineage>
</organism>
<evidence type="ECO:0000313" key="2">
    <source>
        <dbReference type="EMBL" id="QSE88083.1"/>
    </source>
</evidence>
<dbReference type="SUPFAM" id="SSF110738">
    <property type="entry name" value="Glycerate kinase I"/>
    <property type="match status" value="1"/>
</dbReference>
<reference evidence="2 3" key="1">
    <citation type="journal article" date="2021" name="Microbiol. Resour. Announc.">
        <title>Complete Genome Sequences of Two Rhodococcus sp. Strains with Large and Linear Chromosomes, Isolated from Apple Rhizosphere.</title>
        <authorList>
            <person name="Benning S."/>
            <person name="Brugnone N."/>
            <person name="Siani R."/>
            <person name="Kublik S."/>
            <person name="Schloter M."/>
            <person name="Rad V."/>
        </authorList>
    </citation>
    <scope>NUCLEOTIDE SEQUENCE [LARGE SCALE GENOMIC DNA]</scope>
    <source>
        <strain evidence="2 3">R79</strain>
    </source>
</reference>
<dbReference type="GO" id="GO:0016301">
    <property type="term" value="F:kinase activity"/>
    <property type="evidence" value="ECO:0007669"/>
    <property type="project" value="UniProtKB-KW"/>
</dbReference>
<name>A0A974W0A3_9NOCA</name>
<feature type="region of interest" description="Disordered" evidence="1">
    <location>
        <begin position="50"/>
        <end position="69"/>
    </location>
</feature>
<keyword evidence="2" id="KW-0418">Kinase</keyword>
<dbReference type="InterPro" id="IPR018193">
    <property type="entry name" value="Glyc_kinase_flavodox-like_fold"/>
</dbReference>
<evidence type="ECO:0000256" key="1">
    <source>
        <dbReference type="SAM" id="MobiDB-lite"/>
    </source>
</evidence>
<dbReference type="Proteomes" id="UP000662986">
    <property type="component" value="Plasmid unnamed1"/>
</dbReference>
<feature type="region of interest" description="Disordered" evidence="1">
    <location>
        <begin position="1"/>
        <end position="26"/>
    </location>
</feature>
<protein>
    <submittedName>
        <fullName evidence="2">Glycerate kinase</fullName>
    </submittedName>
</protein>
<dbReference type="RefSeq" id="WP_206004842.1">
    <property type="nucleotide sequence ID" value="NZ_CP070618.1"/>
</dbReference>
<dbReference type="InterPro" id="IPR004381">
    <property type="entry name" value="Glycerate_kinase"/>
</dbReference>
<gene>
    <name evidence="2" type="ORF">JWS13_04825</name>
</gene>
<keyword evidence="2" id="KW-0808">Transferase</keyword>
<sequence>MEIGGSACPYGRSRLLTGPGAKSNHGRPLPDCGRHFASAAALNLTPLHSRLRDPPITITSDVDNPLCGT</sequence>